<gene>
    <name evidence="9" type="ORF">S40285_02981</name>
</gene>
<evidence type="ECO:0000256" key="7">
    <source>
        <dbReference type="SAM" id="MobiDB-lite"/>
    </source>
</evidence>
<keyword evidence="5" id="KW-0804">Transcription</keyword>
<feature type="region of interest" description="Disordered" evidence="7">
    <location>
        <begin position="1"/>
        <end position="52"/>
    </location>
</feature>
<keyword evidence="6" id="KW-0539">Nucleus</keyword>
<dbReference type="InterPro" id="IPR007219">
    <property type="entry name" value="XnlR_reg_dom"/>
</dbReference>
<dbReference type="InterPro" id="IPR051430">
    <property type="entry name" value="Fungal_TF_Env_Response"/>
</dbReference>
<dbReference type="SMART" id="SM00906">
    <property type="entry name" value="Fungal_trans"/>
    <property type="match status" value="1"/>
</dbReference>
<dbReference type="GO" id="GO:0001228">
    <property type="term" value="F:DNA-binding transcription activator activity, RNA polymerase II-specific"/>
    <property type="evidence" value="ECO:0007669"/>
    <property type="project" value="TreeGrafter"/>
</dbReference>
<protein>
    <recommendedName>
        <fullName evidence="8">Xylanolytic transcriptional activator regulatory domain-containing protein</fullName>
    </recommendedName>
</protein>
<reference evidence="9 10" key="1">
    <citation type="journal article" date="2014" name="BMC Genomics">
        <title>Comparative genome sequencing reveals chemotype-specific gene clusters in the toxigenic black mold Stachybotrys.</title>
        <authorList>
            <person name="Semeiks J."/>
            <person name="Borek D."/>
            <person name="Otwinowski Z."/>
            <person name="Grishin N.V."/>
        </authorList>
    </citation>
    <scope>NUCLEOTIDE SEQUENCE [LARGE SCALE GENOMIC DNA]</scope>
    <source>
        <strain evidence="9 10">IBT 40285</strain>
    </source>
</reference>
<dbReference type="GO" id="GO:0005634">
    <property type="term" value="C:nucleus"/>
    <property type="evidence" value="ECO:0007669"/>
    <property type="project" value="TreeGrafter"/>
</dbReference>
<dbReference type="Pfam" id="PF04082">
    <property type="entry name" value="Fungal_trans"/>
    <property type="match status" value="1"/>
</dbReference>
<dbReference type="HOGENOM" id="CLU_007091_0_1_1"/>
<evidence type="ECO:0000256" key="2">
    <source>
        <dbReference type="ARBA" id="ARBA00022833"/>
    </source>
</evidence>
<evidence type="ECO:0000259" key="8">
    <source>
        <dbReference type="SMART" id="SM00906"/>
    </source>
</evidence>
<evidence type="ECO:0000256" key="6">
    <source>
        <dbReference type="ARBA" id="ARBA00023242"/>
    </source>
</evidence>
<proteinExistence type="predicted"/>
<evidence type="ECO:0000313" key="10">
    <source>
        <dbReference type="Proteomes" id="UP000028524"/>
    </source>
</evidence>
<dbReference type="OrthoDB" id="5414787at2759"/>
<keyword evidence="3" id="KW-0805">Transcription regulation</keyword>
<dbReference type="GO" id="GO:0006351">
    <property type="term" value="P:DNA-templated transcription"/>
    <property type="evidence" value="ECO:0007669"/>
    <property type="project" value="InterPro"/>
</dbReference>
<feature type="domain" description="Xylanolytic transcriptional activator regulatory" evidence="8">
    <location>
        <begin position="306"/>
        <end position="381"/>
    </location>
</feature>
<dbReference type="STRING" id="1283841.A0A084QT02"/>
<keyword evidence="4" id="KW-0238">DNA-binding</keyword>
<feature type="compositionally biased region" description="Polar residues" evidence="7">
    <location>
        <begin position="1"/>
        <end position="12"/>
    </location>
</feature>
<keyword evidence="10" id="KW-1185">Reference proteome</keyword>
<dbReference type="InParanoid" id="A0A084QT02"/>
<dbReference type="PANTHER" id="PTHR31944">
    <property type="entry name" value="HEME-RESPONSIVE ZINC FINGER TRANSCRIPTION FACTOR HAP1"/>
    <property type="match status" value="1"/>
</dbReference>
<organism evidence="9 10">
    <name type="scientific">Stachybotrys chlorohalonatus (strain IBT 40285)</name>
    <dbReference type="NCBI Taxonomy" id="1283841"/>
    <lineage>
        <taxon>Eukaryota</taxon>
        <taxon>Fungi</taxon>
        <taxon>Dikarya</taxon>
        <taxon>Ascomycota</taxon>
        <taxon>Pezizomycotina</taxon>
        <taxon>Sordariomycetes</taxon>
        <taxon>Hypocreomycetidae</taxon>
        <taxon>Hypocreales</taxon>
        <taxon>Stachybotryaceae</taxon>
        <taxon>Stachybotrys</taxon>
    </lineage>
</organism>
<dbReference type="EMBL" id="KL660255">
    <property type="protein sequence ID" value="KFA67087.1"/>
    <property type="molecule type" value="Genomic_DNA"/>
</dbReference>
<evidence type="ECO:0000256" key="5">
    <source>
        <dbReference type="ARBA" id="ARBA00023163"/>
    </source>
</evidence>
<name>A0A084QT02_STAC4</name>
<dbReference type="CDD" id="cd12148">
    <property type="entry name" value="fungal_TF_MHR"/>
    <property type="match status" value="1"/>
</dbReference>
<feature type="non-terminal residue" evidence="9">
    <location>
        <position position="1"/>
    </location>
</feature>
<sequence>YAAENESSNLSDVSDGEGVEPSRATKRHCPPGSLAASGTAASDVSFPPVTKNGEQTGIHLLEELSMRMDRLEKQVLVRSPVATDMYGGRMAVASPDTIRGLTVKPGMLRTRFFGQNSSRVMLNLFKEAKNFSLNHQSIAGAREVLLGFHQLHKTLHDSYQKSLAPITVFVDSMMPVLKRMTDILPPKPVCDRLLGAYIDTSESLYRTLHIPSFTEQYNLYWENKLQHESFVPQLLSVLAIASRFGTKSKGLGHERSEGIHIPTACALVRSWLDGLKGKQLADFTTLQVEVLLLYAQRMITPRSEDSWTQLGYVVRLAMNMGLHRDPSEADHRISVFIGELRRRLWYTLVDMDLHLSLNCNMPCIIREGDFTCRPPRNLDDVDLYPEMNELPQSKLIDQMTDSQTQVYAAMTLGHRLRVAHLVHRIDSIRDYQEVLDIGSKLDRFLDDINYIFPRHGTLSDSQKSKVWRLRVLLDMHVRRPLLTLYRPLAIGVTEPHEQIARTYLRSSMVILKYLDEIDPLLSHFQEIKDMYHLVLKRDIIQAAFSVCYYIRSAVRSGAGHGTAHAAYAFSPEPSADEASFPLETAMLWSPARLIGTVEKTLDLLIRNASGSDIKDIVCLTTVLESVRSADVKEDDITNGLRGTLDRCLRASNMGPDTVAHQSQGPLPVDPFQMDRYGHGRMPMLYQGNTMGSRGSFDLDGWILWDGWD</sequence>
<dbReference type="PANTHER" id="PTHR31944:SF131">
    <property type="entry name" value="HEME-RESPONSIVE ZINC FINGER TRANSCRIPTION FACTOR HAP1"/>
    <property type="match status" value="1"/>
</dbReference>
<dbReference type="GO" id="GO:0008270">
    <property type="term" value="F:zinc ion binding"/>
    <property type="evidence" value="ECO:0007669"/>
    <property type="project" value="InterPro"/>
</dbReference>
<dbReference type="AlphaFoldDB" id="A0A084QT02"/>
<evidence type="ECO:0000256" key="3">
    <source>
        <dbReference type="ARBA" id="ARBA00023015"/>
    </source>
</evidence>
<dbReference type="OMA" id="RTCKYAM"/>
<accession>A0A084QT02</accession>
<keyword evidence="2" id="KW-0862">Zinc</keyword>
<dbReference type="GO" id="GO:0000978">
    <property type="term" value="F:RNA polymerase II cis-regulatory region sequence-specific DNA binding"/>
    <property type="evidence" value="ECO:0007669"/>
    <property type="project" value="TreeGrafter"/>
</dbReference>
<evidence type="ECO:0000313" key="9">
    <source>
        <dbReference type="EMBL" id="KFA67087.1"/>
    </source>
</evidence>
<evidence type="ECO:0000256" key="1">
    <source>
        <dbReference type="ARBA" id="ARBA00022723"/>
    </source>
</evidence>
<evidence type="ECO:0000256" key="4">
    <source>
        <dbReference type="ARBA" id="ARBA00023125"/>
    </source>
</evidence>
<dbReference type="Proteomes" id="UP000028524">
    <property type="component" value="Unassembled WGS sequence"/>
</dbReference>
<keyword evidence="1" id="KW-0479">Metal-binding</keyword>